<gene>
    <name evidence="4" type="ORF">LWC34_16845</name>
</gene>
<keyword evidence="2" id="KW-0560">Oxidoreductase</keyword>
<comment type="cofactor">
    <cofactor evidence="1">
        <name>FAD</name>
        <dbReference type="ChEBI" id="CHEBI:57692"/>
    </cofactor>
</comment>
<evidence type="ECO:0000256" key="1">
    <source>
        <dbReference type="ARBA" id="ARBA00001974"/>
    </source>
</evidence>
<accession>A0ABS8Z9J5</accession>
<organism evidence="4 5">
    <name type="scientific">Kibdelosporangium philippinense</name>
    <dbReference type="NCBI Taxonomy" id="211113"/>
    <lineage>
        <taxon>Bacteria</taxon>
        <taxon>Bacillati</taxon>
        <taxon>Actinomycetota</taxon>
        <taxon>Actinomycetes</taxon>
        <taxon>Pseudonocardiales</taxon>
        <taxon>Pseudonocardiaceae</taxon>
        <taxon>Kibdelosporangium</taxon>
    </lineage>
</organism>
<keyword evidence="5" id="KW-1185">Reference proteome</keyword>
<dbReference type="PANTHER" id="PTHR42923:SF17">
    <property type="entry name" value="AMINE OXIDASE DOMAIN-CONTAINING PROTEIN"/>
    <property type="match status" value="1"/>
</dbReference>
<dbReference type="PANTHER" id="PTHR42923">
    <property type="entry name" value="PROTOPORPHYRINOGEN OXIDASE"/>
    <property type="match status" value="1"/>
</dbReference>
<dbReference type="Gene3D" id="3.50.50.60">
    <property type="entry name" value="FAD/NAD(P)-binding domain"/>
    <property type="match status" value="1"/>
</dbReference>
<sequence length="419" mass="45801">MLPNRVAVIGAGVAGLTAAYLLQRRYDVVLFEAEPRLGGHAHTHDVPTPDGGVVAVDTGFIVHNDRTYPNLLRLFGELGVATQPTEMSMSVRCAGCGLEYAGAKGLRGLFPRLDNLRPKYLRMLGEVLRFHRHARRVLADDSLDDVTLGAFLTIGGYSDYFVQHFVLPVVSSVWSAGPRVSREYPARYLFAFLANHGMLSVTGSPQWRSVVGGSRTYVDLAAKNLSAVHVSTPVRAVIPRKDTVEIRDDSGQSHHVDRVVIATHPDQALAMLAEPTDKQREVLGAFTYSRNETWLHTDASLLPVTSGAAASWNYLKTACHENDGPVLVSYHMNRLMRLAEPLDYVVTLNATGRIPHNSAIAKMVYKHPVYTPASVAAQRKLPELNSDRIAFAGAYHGWGFHEDGCASGVRAAEALGVSW</sequence>
<protein>
    <submittedName>
        <fullName evidence="4">FAD-dependent oxidoreductase</fullName>
    </submittedName>
</protein>
<evidence type="ECO:0000313" key="4">
    <source>
        <dbReference type="EMBL" id="MCE7004490.1"/>
    </source>
</evidence>
<feature type="domain" description="Amine oxidase" evidence="3">
    <location>
        <begin position="13"/>
        <end position="415"/>
    </location>
</feature>
<proteinExistence type="predicted"/>
<dbReference type="InterPro" id="IPR036188">
    <property type="entry name" value="FAD/NAD-bd_sf"/>
</dbReference>
<dbReference type="InterPro" id="IPR002937">
    <property type="entry name" value="Amino_oxidase"/>
</dbReference>
<comment type="caution">
    <text evidence="4">The sequence shown here is derived from an EMBL/GenBank/DDBJ whole genome shotgun (WGS) entry which is preliminary data.</text>
</comment>
<evidence type="ECO:0000259" key="3">
    <source>
        <dbReference type="Pfam" id="PF01593"/>
    </source>
</evidence>
<evidence type="ECO:0000313" key="5">
    <source>
        <dbReference type="Proteomes" id="UP001521150"/>
    </source>
</evidence>
<dbReference type="PRINTS" id="PR00757">
    <property type="entry name" value="AMINEOXDASEF"/>
</dbReference>
<dbReference type="InterPro" id="IPR050464">
    <property type="entry name" value="Zeta_carotene_desat/Oxidored"/>
</dbReference>
<dbReference type="Pfam" id="PF01593">
    <property type="entry name" value="Amino_oxidase"/>
    <property type="match status" value="1"/>
</dbReference>
<dbReference type="Proteomes" id="UP001521150">
    <property type="component" value="Unassembled WGS sequence"/>
</dbReference>
<name>A0ABS8Z9J5_9PSEU</name>
<dbReference type="InterPro" id="IPR001613">
    <property type="entry name" value="Flavin_amine_oxidase"/>
</dbReference>
<dbReference type="SUPFAM" id="SSF51905">
    <property type="entry name" value="FAD/NAD(P)-binding domain"/>
    <property type="match status" value="1"/>
</dbReference>
<reference evidence="4 5" key="1">
    <citation type="submission" date="2021-12" db="EMBL/GenBank/DDBJ databases">
        <title>Genome sequence of Kibdelosporangium philippinense ATCC 49844.</title>
        <authorList>
            <person name="Fedorov E.A."/>
            <person name="Omeragic M."/>
            <person name="Shalygina K.F."/>
            <person name="Maclea K.S."/>
        </authorList>
    </citation>
    <scope>NUCLEOTIDE SEQUENCE [LARGE SCALE GENOMIC DNA]</scope>
    <source>
        <strain evidence="4 5">ATCC 49844</strain>
    </source>
</reference>
<evidence type="ECO:0000256" key="2">
    <source>
        <dbReference type="ARBA" id="ARBA00023002"/>
    </source>
</evidence>
<dbReference type="EMBL" id="JAJVCN010000001">
    <property type="protein sequence ID" value="MCE7004490.1"/>
    <property type="molecule type" value="Genomic_DNA"/>
</dbReference>